<keyword evidence="1" id="KW-0732">Signal</keyword>
<feature type="signal peptide" evidence="1">
    <location>
        <begin position="1"/>
        <end position="19"/>
    </location>
</feature>
<gene>
    <name evidence="2" type="ORF">LACBIDRAFT_321044</name>
</gene>
<sequence length="178" mass="19819">MPWLLHWLLVRLLLLCCSCSLIPSPSSTPLARPHICREYPKNGNYDRNSDILHIEGWVSEGEGEDDVRDDVVDDDDPELEEELDEELEVEKLVEDLVDDVVEDGELVDDGGGELVGLCMTDRVEALTQSSGLVRAHPLHAVKDLGGDVCTNVKNSSNWQASTAFFVFVQHAQRVTVHN</sequence>
<accession>B0CNK8</accession>
<dbReference type="AlphaFoldDB" id="B0CNK8"/>
<dbReference type="Proteomes" id="UP000001194">
    <property type="component" value="Unassembled WGS sequence"/>
</dbReference>
<keyword evidence="3" id="KW-1185">Reference proteome</keyword>
<protein>
    <submittedName>
        <fullName evidence="2">Predicted protein</fullName>
    </submittedName>
</protein>
<dbReference type="KEGG" id="lbc:LACBIDRAFT_321044"/>
<evidence type="ECO:0000256" key="1">
    <source>
        <dbReference type="SAM" id="SignalP"/>
    </source>
</evidence>
<dbReference type="HOGENOM" id="CLU_1510864_0_0_1"/>
<dbReference type="RefSeq" id="XP_001874151.1">
    <property type="nucleotide sequence ID" value="XM_001874116.1"/>
</dbReference>
<organism evidence="3">
    <name type="scientific">Laccaria bicolor (strain S238N-H82 / ATCC MYA-4686)</name>
    <name type="common">Bicoloured deceiver</name>
    <name type="synonym">Laccaria laccata var. bicolor</name>
    <dbReference type="NCBI Taxonomy" id="486041"/>
    <lineage>
        <taxon>Eukaryota</taxon>
        <taxon>Fungi</taxon>
        <taxon>Dikarya</taxon>
        <taxon>Basidiomycota</taxon>
        <taxon>Agaricomycotina</taxon>
        <taxon>Agaricomycetes</taxon>
        <taxon>Agaricomycetidae</taxon>
        <taxon>Agaricales</taxon>
        <taxon>Agaricineae</taxon>
        <taxon>Hydnangiaceae</taxon>
        <taxon>Laccaria</taxon>
    </lineage>
</organism>
<reference evidence="2 3" key="1">
    <citation type="journal article" date="2008" name="Nature">
        <title>The genome of Laccaria bicolor provides insights into mycorrhizal symbiosis.</title>
        <authorList>
            <person name="Martin F."/>
            <person name="Aerts A."/>
            <person name="Ahren D."/>
            <person name="Brun A."/>
            <person name="Danchin E.G.J."/>
            <person name="Duchaussoy F."/>
            <person name="Gibon J."/>
            <person name="Kohler A."/>
            <person name="Lindquist E."/>
            <person name="Pereda V."/>
            <person name="Salamov A."/>
            <person name="Shapiro H.J."/>
            <person name="Wuyts J."/>
            <person name="Blaudez D."/>
            <person name="Buee M."/>
            <person name="Brokstein P."/>
            <person name="Canbaeck B."/>
            <person name="Cohen D."/>
            <person name="Courty P.E."/>
            <person name="Coutinho P.M."/>
            <person name="Delaruelle C."/>
            <person name="Detter J.C."/>
            <person name="Deveau A."/>
            <person name="DiFazio S."/>
            <person name="Duplessis S."/>
            <person name="Fraissinet-Tachet L."/>
            <person name="Lucic E."/>
            <person name="Frey-Klett P."/>
            <person name="Fourrey C."/>
            <person name="Feussner I."/>
            <person name="Gay G."/>
            <person name="Grimwood J."/>
            <person name="Hoegger P.J."/>
            <person name="Jain P."/>
            <person name="Kilaru S."/>
            <person name="Labbe J."/>
            <person name="Lin Y.C."/>
            <person name="Legue V."/>
            <person name="Le Tacon F."/>
            <person name="Marmeisse R."/>
            <person name="Melayah D."/>
            <person name="Montanini B."/>
            <person name="Muratet M."/>
            <person name="Nehls U."/>
            <person name="Niculita-Hirzel H."/>
            <person name="Oudot-Le Secq M.P."/>
            <person name="Peter M."/>
            <person name="Quesneville H."/>
            <person name="Rajashekar B."/>
            <person name="Reich M."/>
            <person name="Rouhier N."/>
            <person name="Schmutz J."/>
            <person name="Yin T."/>
            <person name="Chalot M."/>
            <person name="Henrissat B."/>
            <person name="Kuees U."/>
            <person name="Lucas S."/>
            <person name="Van de Peer Y."/>
            <person name="Podila G.K."/>
            <person name="Polle A."/>
            <person name="Pukkila P.J."/>
            <person name="Richardson P.M."/>
            <person name="Rouze P."/>
            <person name="Sanders I.R."/>
            <person name="Stajich J.E."/>
            <person name="Tunlid A."/>
            <person name="Tuskan G."/>
            <person name="Grigoriev I.V."/>
        </authorList>
    </citation>
    <scope>NUCLEOTIDE SEQUENCE [LARGE SCALE GENOMIC DNA]</scope>
    <source>
        <strain evidence="3">S238N-H82 / ATCC MYA-4686</strain>
    </source>
</reference>
<dbReference type="EMBL" id="DS547091">
    <property type="protein sequence ID" value="EDR15943.1"/>
    <property type="molecule type" value="Genomic_DNA"/>
</dbReference>
<feature type="chain" id="PRO_5002748210" evidence="1">
    <location>
        <begin position="20"/>
        <end position="178"/>
    </location>
</feature>
<name>B0CNK8_LACBS</name>
<dbReference type="GeneID" id="6068965"/>
<evidence type="ECO:0000313" key="3">
    <source>
        <dbReference type="Proteomes" id="UP000001194"/>
    </source>
</evidence>
<evidence type="ECO:0000313" key="2">
    <source>
        <dbReference type="EMBL" id="EDR15943.1"/>
    </source>
</evidence>
<dbReference type="InParanoid" id="B0CNK8"/>
<proteinExistence type="predicted"/>